<dbReference type="Gene3D" id="3.30.565.10">
    <property type="entry name" value="Histidine kinase-like ATPase, C-terminal domain"/>
    <property type="match status" value="1"/>
</dbReference>
<evidence type="ECO:0000256" key="13">
    <source>
        <dbReference type="SAM" id="Phobius"/>
    </source>
</evidence>
<evidence type="ECO:0000256" key="2">
    <source>
        <dbReference type="ARBA" id="ARBA00004236"/>
    </source>
</evidence>
<evidence type="ECO:0000256" key="8">
    <source>
        <dbReference type="ARBA" id="ARBA00022741"/>
    </source>
</evidence>
<evidence type="ECO:0000256" key="4">
    <source>
        <dbReference type="ARBA" id="ARBA00012438"/>
    </source>
</evidence>
<evidence type="ECO:0000259" key="14">
    <source>
        <dbReference type="PROSITE" id="PS50109"/>
    </source>
</evidence>
<dbReference type="EC" id="2.7.13.3" evidence="4"/>
<comment type="caution">
    <text evidence="15">The sequence shown here is derived from an EMBL/GenBank/DDBJ whole genome shotgun (WGS) entry which is preliminary data.</text>
</comment>
<evidence type="ECO:0000256" key="1">
    <source>
        <dbReference type="ARBA" id="ARBA00000085"/>
    </source>
</evidence>
<evidence type="ECO:0000256" key="9">
    <source>
        <dbReference type="ARBA" id="ARBA00022777"/>
    </source>
</evidence>
<dbReference type="SUPFAM" id="SSF55874">
    <property type="entry name" value="ATPase domain of HSP90 chaperone/DNA topoisomerase II/histidine kinase"/>
    <property type="match status" value="1"/>
</dbReference>
<keyword evidence="7" id="KW-0808">Transferase</keyword>
<evidence type="ECO:0000256" key="10">
    <source>
        <dbReference type="ARBA" id="ARBA00022840"/>
    </source>
</evidence>
<dbReference type="PANTHER" id="PTHR43711:SF1">
    <property type="entry name" value="HISTIDINE KINASE 1"/>
    <property type="match status" value="1"/>
</dbReference>
<dbReference type="AlphaFoldDB" id="A0A1F6UYF4"/>
<evidence type="ECO:0000256" key="6">
    <source>
        <dbReference type="ARBA" id="ARBA00022553"/>
    </source>
</evidence>
<dbReference type="FunFam" id="1.10.287.130:FF:000001">
    <property type="entry name" value="Two-component sensor histidine kinase"/>
    <property type="match status" value="1"/>
</dbReference>
<dbReference type="InterPro" id="IPR036097">
    <property type="entry name" value="HisK_dim/P_sf"/>
</dbReference>
<evidence type="ECO:0000256" key="12">
    <source>
        <dbReference type="ARBA" id="ARBA00023136"/>
    </source>
</evidence>
<protein>
    <recommendedName>
        <fullName evidence="4">histidine kinase</fullName>
        <ecNumber evidence="4">2.7.13.3</ecNumber>
    </recommendedName>
</protein>
<dbReference type="PROSITE" id="PS50109">
    <property type="entry name" value="HIS_KIN"/>
    <property type="match status" value="1"/>
</dbReference>
<dbReference type="SUPFAM" id="SSF47384">
    <property type="entry name" value="Homodimeric domain of signal transducing histidine kinase"/>
    <property type="match status" value="1"/>
</dbReference>
<evidence type="ECO:0000313" key="15">
    <source>
        <dbReference type="EMBL" id="OGI62412.1"/>
    </source>
</evidence>
<evidence type="ECO:0000313" key="16">
    <source>
        <dbReference type="Proteomes" id="UP000177602"/>
    </source>
</evidence>
<keyword evidence="6" id="KW-0597">Phosphoprotein</keyword>
<feature type="domain" description="Histidine kinase" evidence="14">
    <location>
        <begin position="243"/>
        <end position="460"/>
    </location>
</feature>
<evidence type="ECO:0000256" key="3">
    <source>
        <dbReference type="ARBA" id="ARBA00004314"/>
    </source>
</evidence>
<dbReference type="GO" id="GO:0000155">
    <property type="term" value="F:phosphorelay sensor kinase activity"/>
    <property type="evidence" value="ECO:0007669"/>
    <property type="project" value="InterPro"/>
</dbReference>
<feature type="transmembrane region" description="Helical" evidence="13">
    <location>
        <begin position="197"/>
        <end position="215"/>
    </location>
</feature>
<dbReference type="EMBL" id="MFTN01000029">
    <property type="protein sequence ID" value="OGI62412.1"/>
    <property type="molecule type" value="Genomic_DNA"/>
</dbReference>
<gene>
    <name evidence="15" type="ORF">A2818_02520</name>
</gene>
<dbReference type="Proteomes" id="UP000177602">
    <property type="component" value="Unassembled WGS sequence"/>
</dbReference>
<accession>A0A1F6UYF4</accession>
<proteinExistence type="predicted"/>
<feature type="transmembrane region" description="Helical" evidence="13">
    <location>
        <begin position="21"/>
        <end position="40"/>
    </location>
</feature>
<dbReference type="InterPro" id="IPR005467">
    <property type="entry name" value="His_kinase_dom"/>
</dbReference>
<reference evidence="15 16" key="1">
    <citation type="journal article" date="2016" name="Nat. Commun.">
        <title>Thousands of microbial genomes shed light on interconnected biogeochemical processes in an aquifer system.</title>
        <authorList>
            <person name="Anantharaman K."/>
            <person name="Brown C.T."/>
            <person name="Hug L.A."/>
            <person name="Sharon I."/>
            <person name="Castelle C.J."/>
            <person name="Probst A.J."/>
            <person name="Thomas B.C."/>
            <person name="Singh A."/>
            <person name="Wilkins M.J."/>
            <person name="Karaoz U."/>
            <person name="Brodie E.L."/>
            <person name="Williams K.H."/>
            <person name="Hubbard S.S."/>
            <person name="Banfield J.F."/>
        </authorList>
    </citation>
    <scope>NUCLEOTIDE SEQUENCE [LARGE SCALE GENOMIC DNA]</scope>
</reference>
<dbReference type="InterPro" id="IPR003661">
    <property type="entry name" value="HisK_dim/P_dom"/>
</dbReference>
<keyword evidence="12 13" id="KW-0472">Membrane</keyword>
<dbReference type="GO" id="GO:0005886">
    <property type="term" value="C:plasma membrane"/>
    <property type="evidence" value="ECO:0007669"/>
    <property type="project" value="UniProtKB-SubCell"/>
</dbReference>
<evidence type="ECO:0000256" key="5">
    <source>
        <dbReference type="ARBA" id="ARBA00022475"/>
    </source>
</evidence>
<keyword evidence="13" id="KW-1133">Transmembrane helix</keyword>
<evidence type="ECO:0000256" key="7">
    <source>
        <dbReference type="ARBA" id="ARBA00022679"/>
    </source>
</evidence>
<dbReference type="GO" id="GO:0045121">
    <property type="term" value="C:membrane raft"/>
    <property type="evidence" value="ECO:0007669"/>
    <property type="project" value="UniProtKB-SubCell"/>
</dbReference>
<dbReference type="Pfam" id="PF02518">
    <property type="entry name" value="HATPase_c"/>
    <property type="match status" value="1"/>
</dbReference>
<keyword evidence="11" id="KW-0902">Two-component regulatory system</keyword>
<keyword evidence="8" id="KW-0547">Nucleotide-binding</keyword>
<dbReference type="Pfam" id="PF00512">
    <property type="entry name" value="HisKA"/>
    <property type="match status" value="1"/>
</dbReference>
<comment type="catalytic activity">
    <reaction evidence="1">
        <text>ATP + protein L-histidine = ADP + protein N-phospho-L-histidine.</text>
        <dbReference type="EC" id="2.7.13.3"/>
    </reaction>
</comment>
<dbReference type="CDD" id="cd00082">
    <property type="entry name" value="HisKA"/>
    <property type="match status" value="1"/>
</dbReference>
<dbReference type="InterPro" id="IPR050736">
    <property type="entry name" value="Sensor_HK_Regulatory"/>
</dbReference>
<keyword evidence="5" id="KW-1003">Cell membrane</keyword>
<evidence type="ECO:0000256" key="11">
    <source>
        <dbReference type="ARBA" id="ARBA00023012"/>
    </source>
</evidence>
<sequence length="460" mass="51314">MFSFLSLNLQKGIKKIAGNPQLIYTIIVAVLITGSFVFMAQRFIGIANDAQERLINVRIGSLQDAFVSFASDKINDSAYLNNQIQNIIKTNETIKSFQVIVKKTIVGPDLENIPNSYVIIASNNLDEVDKIDNQTSFLYTLAGSDPANSLTMPGSGNGERLFKTARAITDSMGNVVGVVMTTQTLSLADMAIQNSIANSRILLLLVIILILFLFFRHSKIIDYVDLYKKLKEVDQLKDDFISMASHELRTPLTIIRGYAEFASGAPEISPQTKDYISKIDISSKDLDVLISDMLDVSRIEQGRMSFKLAKINPLDIIDKVVTSFILPAKEKGLSISFDKTKVENKSINVDMDRLKQVLVNLIGNAVKYTNKGEIIVKQYQEKGLLYIRVSDTGLGMTEEERAKLFEKFYRIRNKETEEIRGTGLGLWITAKIIKEMNGNISVESIKGIGSHFIISFPIVT</sequence>
<dbReference type="SMART" id="SM00388">
    <property type="entry name" value="HisKA"/>
    <property type="match status" value="1"/>
</dbReference>
<dbReference type="FunFam" id="3.30.565.10:FF:000023">
    <property type="entry name" value="PAS domain-containing sensor histidine kinase"/>
    <property type="match status" value="1"/>
</dbReference>
<comment type="subcellular location">
    <subcellularLocation>
        <location evidence="2">Cell membrane</location>
    </subcellularLocation>
    <subcellularLocation>
        <location evidence="3">Membrane raft</location>
        <topology evidence="3">Multi-pass membrane protein</topology>
    </subcellularLocation>
</comment>
<dbReference type="InterPro" id="IPR004358">
    <property type="entry name" value="Sig_transdc_His_kin-like_C"/>
</dbReference>
<dbReference type="InterPro" id="IPR036890">
    <property type="entry name" value="HATPase_C_sf"/>
</dbReference>
<keyword evidence="13" id="KW-0812">Transmembrane</keyword>
<dbReference type="GO" id="GO:0005524">
    <property type="term" value="F:ATP binding"/>
    <property type="evidence" value="ECO:0007669"/>
    <property type="project" value="UniProtKB-KW"/>
</dbReference>
<dbReference type="STRING" id="1801737.A2818_02520"/>
<name>A0A1F6UYF4_9BACT</name>
<dbReference type="SMART" id="SM00387">
    <property type="entry name" value="HATPase_c"/>
    <property type="match status" value="1"/>
</dbReference>
<dbReference type="InterPro" id="IPR003594">
    <property type="entry name" value="HATPase_dom"/>
</dbReference>
<dbReference type="Gene3D" id="1.10.287.130">
    <property type="match status" value="1"/>
</dbReference>
<dbReference type="PRINTS" id="PR00344">
    <property type="entry name" value="BCTRLSENSOR"/>
</dbReference>
<dbReference type="PANTHER" id="PTHR43711">
    <property type="entry name" value="TWO-COMPONENT HISTIDINE KINASE"/>
    <property type="match status" value="1"/>
</dbReference>
<organism evidence="15 16">
    <name type="scientific">Candidatus Nomurabacteria bacterium RIFCSPHIGHO2_01_FULL_40_12</name>
    <dbReference type="NCBI Taxonomy" id="1801737"/>
    <lineage>
        <taxon>Bacteria</taxon>
        <taxon>Candidatus Nomuraibacteriota</taxon>
    </lineage>
</organism>
<keyword evidence="9" id="KW-0418">Kinase</keyword>
<keyword evidence="10" id="KW-0067">ATP-binding</keyword>